<proteinExistence type="predicted"/>
<name>A0A7W8N308_9BACT</name>
<evidence type="ECO:0000313" key="2">
    <source>
        <dbReference type="EMBL" id="MBB5343952.1"/>
    </source>
</evidence>
<dbReference type="Proteomes" id="UP000569092">
    <property type="component" value="Unassembled WGS sequence"/>
</dbReference>
<comment type="caution">
    <text evidence="2">The sequence shown here is derived from an EMBL/GenBank/DDBJ whole genome shotgun (WGS) entry which is preliminary data.</text>
</comment>
<dbReference type="AlphaFoldDB" id="A0A7W8N308"/>
<sequence length="222" mass="23392">MNRNTVRSLVSVFASLLSITWAAHSARSQSVPSKNELGLVIGAAETPSIGLQRGGNINLNSSLTLGAEYDRHLLGSRTTVSAGVDFFASPFDVKVSVPGSDISPQYAYLFLTPHVRVKLNATGVLQPWLLFGGGYADFAPAAPHSGNVNVSGTGNSGTLEFGGGIDTKPFTQLKGLPLIGRLPIGARAEVRDFYSGQPNYGLSTTSSRQNNVLFTGGLVLHF</sequence>
<feature type="signal peptide" evidence="1">
    <location>
        <begin position="1"/>
        <end position="25"/>
    </location>
</feature>
<reference evidence="2 3" key="1">
    <citation type="submission" date="2020-08" db="EMBL/GenBank/DDBJ databases">
        <title>Genomic Encyclopedia of Type Strains, Phase IV (KMG-V): Genome sequencing to study the core and pangenomes of soil and plant-associated prokaryotes.</title>
        <authorList>
            <person name="Whitman W."/>
        </authorList>
    </citation>
    <scope>NUCLEOTIDE SEQUENCE [LARGE SCALE GENOMIC DNA]</scope>
    <source>
        <strain evidence="2 3">M8US30</strain>
    </source>
</reference>
<organism evidence="2 3">
    <name type="scientific">Tunturiibacter lichenicola</name>
    <dbReference type="NCBI Taxonomy" id="2051959"/>
    <lineage>
        <taxon>Bacteria</taxon>
        <taxon>Pseudomonadati</taxon>
        <taxon>Acidobacteriota</taxon>
        <taxon>Terriglobia</taxon>
        <taxon>Terriglobales</taxon>
        <taxon>Acidobacteriaceae</taxon>
        <taxon>Tunturiibacter</taxon>
    </lineage>
</organism>
<keyword evidence="1" id="KW-0732">Signal</keyword>
<gene>
    <name evidence="2" type="ORF">HDF10_001931</name>
</gene>
<accession>A0A7W8N308</accession>
<evidence type="ECO:0000256" key="1">
    <source>
        <dbReference type="SAM" id="SignalP"/>
    </source>
</evidence>
<evidence type="ECO:0008006" key="4">
    <source>
        <dbReference type="Google" id="ProtNLM"/>
    </source>
</evidence>
<dbReference type="EMBL" id="JACHDZ010000003">
    <property type="protein sequence ID" value="MBB5343952.1"/>
    <property type="molecule type" value="Genomic_DNA"/>
</dbReference>
<protein>
    <recommendedName>
        <fullName evidence="4">Outer membrane protein beta-barrel domain-containing protein</fullName>
    </recommendedName>
</protein>
<feature type="chain" id="PRO_5030725230" description="Outer membrane protein beta-barrel domain-containing protein" evidence="1">
    <location>
        <begin position="26"/>
        <end position="222"/>
    </location>
</feature>
<evidence type="ECO:0000313" key="3">
    <source>
        <dbReference type="Proteomes" id="UP000569092"/>
    </source>
</evidence>